<sequence length="146" mass="15761">MSVIAKLDRDMIASDFHEAMKNAYTDKKLLDEAVEGIKSTTAKYPAQGTIASFLFYQMITVDITNGKKFNGKSGGIAFPGGGGSWGDVYTNDIDRLYRNTHSFQFITTPVYFTVNFFDGSSNFLGTFQAGALSTSTGTGGGTGSWE</sequence>
<dbReference type="Gene3D" id="2.40.128.480">
    <property type="entry name" value="Rhodococcus equi virulence-associated protein"/>
    <property type="match status" value="1"/>
</dbReference>
<dbReference type="Proteomes" id="UP000593833">
    <property type="component" value="Chromosome"/>
</dbReference>
<reference evidence="1 2" key="1">
    <citation type="submission" date="2020-10" db="EMBL/GenBank/DDBJ databases">
        <title>Complete genome sequence of a novel Pseudomonas fluorescens strain isolated from the flower of kumarahou (Pomaderris kumeraho).</title>
        <authorList>
            <person name="Summers M.C."/>
            <person name="Nowak V."/>
            <person name="Fairhurst M.J."/>
            <person name="Owen J.G."/>
            <person name="Gerth M.L."/>
            <person name="Patrick W.M."/>
        </authorList>
    </citation>
    <scope>NUCLEOTIDE SEQUENCE [LARGE SCALE GENOMIC DNA]</scope>
    <source>
        <strain evidence="1 2">KF1</strain>
    </source>
</reference>
<protein>
    <submittedName>
        <fullName evidence="1">VapA/VapB family virulence-associated protein</fullName>
    </submittedName>
</protein>
<gene>
    <name evidence="1" type="ORF">IM720_15505</name>
</gene>
<dbReference type="RefSeq" id="WP_024075295.1">
    <property type="nucleotide sequence ID" value="NZ_CP063233.1"/>
</dbReference>
<evidence type="ECO:0000313" key="1">
    <source>
        <dbReference type="EMBL" id="QOU08066.1"/>
    </source>
</evidence>
<accession>A0A7M2JG49</accession>
<dbReference type="EMBL" id="CP063233">
    <property type="protein sequence ID" value="QOU08066.1"/>
    <property type="molecule type" value="Genomic_DNA"/>
</dbReference>
<dbReference type="InterPro" id="IPR008810">
    <property type="entry name" value="R_equi_Vir"/>
</dbReference>
<organism evidence="1 2">
    <name type="scientific">Pseudomonas fluorescens</name>
    <dbReference type="NCBI Taxonomy" id="294"/>
    <lineage>
        <taxon>Bacteria</taxon>
        <taxon>Pseudomonadati</taxon>
        <taxon>Pseudomonadota</taxon>
        <taxon>Gammaproteobacteria</taxon>
        <taxon>Pseudomonadales</taxon>
        <taxon>Pseudomonadaceae</taxon>
        <taxon>Pseudomonas</taxon>
    </lineage>
</organism>
<dbReference type="AlphaFoldDB" id="A0A7M2JG49"/>
<dbReference type="Pfam" id="PF05526">
    <property type="entry name" value="R_equi_Vir"/>
    <property type="match status" value="1"/>
</dbReference>
<name>A0A7M2JG49_PSEFL</name>
<proteinExistence type="predicted"/>
<dbReference type="InterPro" id="IPR038625">
    <property type="entry name" value="R_equi_Vir_sf"/>
</dbReference>
<evidence type="ECO:0000313" key="2">
    <source>
        <dbReference type="Proteomes" id="UP000593833"/>
    </source>
</evidence>